<accession>X0SZT2</accession>
<feature type="region of interest" description="Disordered" evidence="1">
    <location>
        <begin position="1"/>
        <end position="24"/>
    </location>
</feature>
<name>X0SZT2_9ZZZZ</name>
<dbReference type="AlphaFoldDB" id="X0SZT2"/>
<organism evidence="2">
    <name type="scientific">marine sediment metagenome</name>
    <dbReference type="NCBI Taxonomy" id="412755"/>
    <lineage>
        <taxon>unclassified sequences</taxon>
        <taxon>metagenomes</taxon>
        <taxon>ecological metagenomes</taxon>
    </lineage>
</organism>
<dbReference type="EMBL" id="BARS01002558">
    <property type="protein sequence ID" value="GAF69325.1"/>
    <property type="molecule type" value="Genomic_DNA"/>
</dbReference>
<dbReference type="Gene3D" id="3.40.50.300">
    <property type="entry name" value="P-loop containing nucleotide triphosphate hydrolases"/>
    <property type="match status" value="1"/>
</dbReference>
<protein>
    <submittedName>
        <fullName evidence="2">Uncharacterized protein</fullName>
    </submittedName>
</protein>
<feature type="non-terminal residue" evidence="2">
    <location>
        <position position="177"/>
    </location>
</feature>
<sequence length="177" mass="20405">MTKRKKKPGPTRDPTRNENVSQRKLMAKKRAAERDIEIDFSRQDMKRRRKGGRYPMFFLRTYFPHVFYLAFCDNQKKNIKAIVIRIKRGGMKAIAAERGGGKTSIMEGLVVWGLLYGFINWAVWIEANLEMAKLSLEDIKLLFEQPGEAFAADFPEYCMPVAALEGQSMRARSMTFA</sequence>
<evidence type="ECO:0000256" key="1">
    <source>
        <dbReference type="SAM" id="MobiDB-lite"/>
    </source>
</evidence>
<gene>
    <name evidence="2" type="ORF">S01H1_04892</name>
</gene>
<evidence type="ECO:0000313" key="2">
    <source>
        <dbReference type="EMBL" id="GAF69325.1"/>
    </source>
</evidence>
<comment type="caution">
    <text evidence="2">The sequence shown here is derived from an EMBL/GenBank/DDBJ whole genome shotgun (WGS) entry which is preliminary data.</text>
</comment>
<proteinExistence type="predicted"/>
<reference evidence="2" key="1">
    <citation type="journal article" date="2014" name="Front. Microbiol.">
        <title>High frequency of phylogenetically diverse reductive dehalogenase-homologous genes in deep subseafloor sedimentary metagenomes.</title>
        <authorList>
            <person name="Kawai M."/>
            <person name="Futagami T."/>
            <person name="Toyoda A."/>
            <person name="Takaki Y."/>
            <person name="Nishi S."/>
            <person name="Hori S."/>
            <person name="Arai W."/>
            <person name="Tsubouchi T."/>
            <person name="Morono Y."/>
            <person name="Uchiyama I."/>
            <person name="Ito T."/>
            <person name="Fujiyama A."/>
            <person name="Inagaki F."/>
            <person name="Takami H."/>
        </authorList>
    </citation>
    <scope>NUCLEOTIDE SEQUENCE</scope>
    <source>
        <strain evidence="2">Expedition CK06-06</strain>
    </source>
</reference>
<dbReference type="InterPro" id="IPR027417">
    <property type="entry name" value="P-loop_NTPase"/>
</dbReference>